<evidence type="ECO:0000256" key="6">
    <source>
        <dbReference type="ARBA" id="ARBA00023136"/>
    </source>
</evidence>
<keyword evidence="5 9" id="KW-1133">Transmembrane helix</keyword>
<dbReference type="InterPro" id="IPR048524">
    <property type="entry name" value="Lamp2-like_TM"/>
</dbReference>
<evidence type="ECO:0000259" key="11">
    <source>
        <dbReference type="Pfam" id="PF21222"/>
    </source>
</evidence>
<comment type="similarity">
    <text evidence="8">Belongs to the LAMP family.</text>
</comment>
<dbReference type="AlphaFoldDB" id="A0A3B4CQ02"/>
<dbReference type="GeneTree" id="ENSGT00950000182899"/>
<dbReference type="InterPro" id="IPR002000">
    <property type="entry name" value="Lysosome-assoc_membr_glycop"/>
</dbReference>
<protein>
    <recommendedName>
        <fullName evidence="14">Lysosomal associated membrane protein 1b</fullName>
    </recommendedName>
</protein>
<dbReference type="GO" id="GO:0031902">
    <property type="term" value="C:late endosome membrane"/>
    <property type="evidence" value="ECO:0007669"/>
    <property type="project" value="TreeGrafter"/>
</dbReference>
<keyword evidence="4" id="KW-0967">Endosome</keyword>
<sequence>CIFTLQTLTDSLCFSSELTLAQNPPASVVPPAMFGSTAASTKIPAPTTATTVHITTTAIHNTTAHTNATTTAVPANATTAYVNITTTAPVQNTTATLTTPHSAHTTTHKPQPTPPTNLTVGNYTYKSGGKLCVMVLAAIQVNVSNSKATGLFIVQPNSVTVAGNCDASTSNIDLKFKEGSISLGFVKKVYVNTVAVNLIYAFSNGGRPNCLYNISKTNTSLQLFSMEVGHSYSCKSEPVFLGDGINLDFSKQKIQAFNFINNQFGPVDLCKADQPNYKVAIAVGVVLIILIVIVVIAYLISRRKRTDGYQTL</sequence>
<dbReference type="InterPro" id="IPR048528">
    <property type="entry name" value="Lamp2-like_luminal"/>
</dbReference>
<dbReference type="GO" id="GO:0005886">
    <property type="term" value="C:plasma membrane"/>
    <property type="evidence" value="ECO:0007669"/>
    <property type="project" value="TreeGrafter"/>
</dbReference>
<keyword evidence="3" id="KW-0732">Signal</keyword>
<evidence type="ECO:0000313" key="13">
    <source>
        <dbReference type="Proteomes" id="UP001501920"/>
    </source>
</evidence>
<feature type="domain" description="Lysosome-associated membrane glycoprotein 2-like transmembrane" evidence="11">
    <location>
        <begin position="281"/>
        <end position="310"/>
    </location>
</feature>
<feature type="transmembrane region" description="Helical" evidence="9">
    <location>
        <begin position="279"/>
        <end position="300"/>
    </location>
</feature>
<dbReference type="PROSITE" id="PS51407">
    <property type="entry name" value="LAMP_3"/>
    <property type="match status" value="1"/>
</dbReference>
<dbReference type="GO" id="GO:0072594">
    <property type="term" value="P:establishment of protein localization to organelle"/>
    <property type="evidence" value="ECO:0007669"/>
    <property type="project" value="TreeGrafter"/>
</dbReference>
<keyword evidence="8" id="KW-0458">Lysosome</keyword>
<reference evidence="12" key="3">
    <citation type="submission" date="2025-09" db="UniProtKB">
        <authorList>
            <consortium name="Ensembl"/>
        </authorList>
    </citation>
    <scope>IDENTIFICATION</scope>
</reference>
<dbReference type="Pfam" id="PF01299">
    <property type="entry name" value="Lamp2-like_luminal"/>
    <property type="match status" value="1"/>
</dbReference>
<evidence type="ECO:0008006" key="14">
    <source>
        <dbReference type="Google" id="ProtNLM"/>
    </source>
</evidence>
<keyword evidence="2 8" id="KW-0812">Transmembrane</keyword>
<evidence type="ECO:0000256" key="8">
    <source>
        <dbReference type="PROSITE-ProRule" id="PRU00740"/>
    </source>
</evidence>
<evidence type="ECO:0000256" key="1">
    <source>
        <dbReference type="ARBA" id="ARBA00004530"/>
    </source>
</evidence>
<evidence type="ECO:0000256" key="5">
    <source>
        <dbReference type="ARBA" id="ARBA00022989"/>
    </source>
</evidence>
<feature type="domain" description="Lysosome-associated membrane glycoprotein 2-like luminal" evidence="10">
    <location>
        <begin position="119"/>
        <end position="259"/>
    </location>
</feature>
<evidence type="ECO:0000256" key="9">
    <source>
        <dbReference type="SAM" id="Phobius"/>
    </source>
</evidence>
<dbReference type="OMA" id="TTKHPNT"/>
<reference evidence="12" key="2">
    <citation type="submission" date="2025-08" db="UniProtKB">
        <authorList>
            <consortium name="Ensembl"/>
        </authorList>
    </citation>
    <scope>IDENTIFICATION</scope>
</reference>
<evidence type="ECO:0000313" key="12">
    <source>
        <dbReference type="Ensembl" id="ENSPNAP00000013438.2"/>
    </source>
</evidence>
<reference evidence="12 13" key="1">
    <citation type="submission" date="2020-10" db="EMBL/GenBank/DDBJ databases">
        <title>Pygocentrus nattereri (red-bellied piranha) genome, fPygNat1, primary haplotype.</title>
        <authorList>
            <person name="Myers G."/>
            <person name="Meyer A."/>
            <person name="Karagic N."/>
            <person name="Pippel M."/>
            <person name="Winkler S."/>
            <person name="Tracey A."/>
            <person name="Wood J."/>
            <person name="Formenti G."/>
            <person name="Howe K."/>
            <person name="Fedrigo O."/>
            <person name="Jarvis E.D."/>
        </authorList>
    </citation>
    <scope>NUCLEOTIDE SEQUENCE [LARGE SCALE GENOMIC DNA]</scope>
</reference>
<dbReference type="Pfam" id="PF21222">
    <property type="entry name" value="Lamp2_2nd"/>
    <property type="match status" value="1"/>
</dbReference>
<keyword evidence="7" id="KW-0325">Glycoprotein</keyword>
<evidence type="ECO:0000259" key="10">
    <source>
        <dbReference type="Pfam" id="PF01299"/>
    </source>
</evidence>
<keyword evidence="13" id="KW-1185">Reference proteome</keyword>
<organism evidence="12 13">
    <name type="scientific">Pygocentrus nattereri</name>
    <name type="common">Red-bellied piranha</name>
    <dbReference type="NCBI Taxonomy" id="42514"/>
    <lineage>
        <taxon>Eukaryota</taxon>
        <taxon>Metazoa</taxon>
        <taxon>Chordata</taxon>
        <taxon>Craniata</taxon>
        <taxon>Vertebrata</taxon>
        <taxon>Euteleostomi</taxon>
        <taxon>Actinopterygii</taxon>
        <taxon>Neopterygii</taxon>
        <taxon>Teleostei</taxon>
        <taxon>Ostariophysi</taxon>
        <taxon>Characiformes</taxon>
        <taxon>Characoidei</taxon>
        <taxon>Pygocentrus</taxon>
    </lineage>
</organism>
<keyword evidence="6 8" id="KW-0472">Membrane</keyword>
<comment type="caution">
    <text evidence="8">Lacks conserved residue(s) required for the propagation of feature annotation.</text>
</comment>
<dbReference type="PRINTS" id="PR00336">
    <property type="entry name" value="LYSASSOCTDMP"/>
</dbReference>
<evidence type="ECO:0000256" key="7">
    <source>
        <dbReference type="ARBA" id="ARBA00023180"/>
    </source>
</evidence>
<accession>A0A3B4CQ02</accession>
<dbReference type="Gene3D" id="2.40.160.110">
    <property type="match status" value="1"/>
</dbReference>
<dbReference type="PANTHER" id="PTHR11506">
    <property type="entry name" value="LYSOSOME-ASSOCIATED MEMBRANE GLYCOPROTEIN"/>
    <property type="match status" value="1"/>
</dbReference>
<name>A0A3B4CQ02_PYGNA</name>
<evidence type="ECO:0000256" key="2">
    <source>
        <dbReference type="ARBA" id="ARBA00022692"/>
    </source>
</evidence>
<evidence type="ECO:0000256" key="4">
    <source>
        <dbReference type="ARBA" id="ARBA00022753"/>
    </source>
</evidence>
<comment type="subcellular location">
    <subcellularLocation>
        <location evidence="1">Endosome membrane</location>
        <topology evidence="1">Single-pass type I membrane protein</topology>
    </subcellularLocation>
    <subcellularLocation>
        <location evidence="8">Lysosome membrane</location>
        <topology evidence="8">Single-pass type I membrane protein</topology>
    </subcellularLocation>
</comment>
<dbReference type="OrthoDB" id="9428839at2759"/>
<dbReference type="GO" id="GO:0005765">
    <property type="term" value="C:lysosomal membrane"/>
    <property type="evidence" value="ECO:0007669"/>
    <property type="project" value="UniProtKB-SubCell"/>
</dbReference>
<proteinExistence type="inferred from homology"/>
<evidence type="ECO:0000256" key="3">
    <source>
        <dbReference type="ARBA" id="ARBA00022729"/>
    </source>
</evidence>
<dbReference type="Ensembl" id="ENSPNAT00000021020.2">
    <property type="protein sequence ID" value="ENSPNAP00000013438.2"/>
    <property type="gene ID" value="ENSPNAG00000019364.2"/>
</dbReference>
<dbReference type="Proteomes" id="UP001501920">
    <property type="component" value="Chromosome 2"/>
</dbReference>
<dbReference type="PANTHER" id="PTHR11506:SF2">
    <property type="entry name" value="MACROSIALIN"/>
    <property type="match status" value="1"/>
</dbReference>